<feature type="region of interest" description="Disordered" evidence="2">
    <location>
        <begin position="110"/>
        <end position="129"/>
    </location>
</feature>
<dbReference type="AlphaFoldDB" id="A0A1G1WEK7"/>
<name>A0A1G1WEK7_9BACT</name>
<protein>
    <recommendedName>
        <fullName evidence="3">Activator of Hsp90 ATPase homologue 1/2-like C-terminal domain-containing protein</fullName>
    </recommendedName>
</protein>
<proteinExistence type="inferred from homology"/>
<evidence type="ECO:0000313" key="5">
    <source>
        <dbReference type="Proteomes" id="UP000177588"/>
    </source>
</evidence>
<sequence length="172" mass="20227">MAETEFVVDKEKLEVRMSRVFDVPREKVWRAHVDPKKLEQWWGPRKYTTIVEKWDARVGGKWKFINKDADETHVFYGEFREIKEPEKIVWTFTYEPYPDQELVETLTLEELPGGPPSHKAPEGQSKTRLSTVSRYPNLEALEGMLMGGEMEKGARETWDRLEELLVKEKVTV</sequence>
<organism evidence="4 5">
    <name type="scientific">Candidatus Woykebacteria bacterium RBG_16_44_10</name>
    <dbReference type="NCBI Taxonomy" id="1802597"/>
    <lineage>
        <taxon>Bacteria</taxon>
        <taxon>Candidatus Woykeibacteriota</taxon>
    </lineage>
</organism>
<accession>A0A1G1WEK7</accession>
<dbReference type="Proteomes" id="UP000177588">
    <property type="component" value="Unassembled WGS sequence"/>
</dbReference>
<comment type="caution">
    <text evidence="4">The sequence shown here is derived from an EMBL/GenBank/DDBJ whole genome shotgun (WGS) entry which is preliminary data.</text>
</comment>
<reference evidence="4 5" key="1">
    <citation type="journal article" date="2016" name="Nat. Commun.">
        <title>Thousands of microbial genomes shed light on interconnected biogeochemical processes in an aquifer system.</title>
        <authorList>
            <person name="Anantharaman K."/>
            <person name="Brown C.T."/>
            <person name="Hug L.A."/>
            <person name="Sharon I."/>
            <person name="Castelle C.J."/>
            <person name="Probst A.J."/>
            <person name="Thomas B.C."/>
            <person name="Singh A."/>
            <person name="Wilkins M.J."/>
            <person name="Karaoz U."/>
            <person name="Brodie E.L."/>
            <person name="Williams K.H."/>
            <person name="Hubbard S.S."/>
            <person name="Banfield J.F."/>
        </authorList>
    </citation>
    <scope>NUCLEOTIDE SEQUENCE [LARGE SCALE GENOMIC DNA]</scope>
</reference>
<comment type="similarity">
    <text evidence="1">Belongs to the AHA1 family.</text>
</comment>
<dbReference type="Pfam" id="PF08327">
    <property type="entry name" value="AHSA1"/>
    <property type="match status" value="1"/>
</dbReference>
<dbReference type="SUPFAM" id="SSF55961">
    <property type="entry name" value="Bet v1-like"/>
    <property type="match status" value="1"/>
</dbReference>
<dbReference type="STRING" id="1802597.A2Z24_01810"/>
<dbReference type="EMBL" id="MHCT01000015">
    <property type="protein sequence ID" value="OGY26135.1"/>
    <property type="molecule type" value="Genomic_DNA"/>
</dbReference>
<evidence type="ECO:0000256" key="2">
    <source>
        <dbReference type="SAM" id="MobiDB-lite"/>
    </source>
</evidence>
<feature type="domain" description="Activator of Hsp90 ATPase homologue 1/2-like C-terminal" evidence="3">
    <location>
        <begin position="22"/>
        <end position="114"/>
    </location>
</feature>
<dbReference type="Gene3D" id="3.30.530.20">
    <property type="match status" value="1"/>
</dbReference>
<dbReference type="InterPro" id="IPR023393">
    <property type="entry name" value="START-like_dom_sf"/>
</dbReference>
<evidence type="ECO:0000259" key="3">
    <source>
        <dbReference type="Pfam" id="PF08327"/>
    </source>
</evidence>
<gene>
    <name evidence="4" type="ORF">A2Z24_01810</name>
</gene>
<evidence type="ECO:0000256" key="1">
    <source>
        <dbReference type="ARBA" id="ARBA00006817"/>
    </source>
</evidence>
<evidence type="ECO:0000313" key="4">
    <source>
        <dbReference type="EMBL" id="OGY26135.1"/>
    </source>
</evidence>
<dbReference type="InterPro" id="IPR013538">
    <property type="entry name" value="ASHA1/2-like_C"/>
</dbReference>